<reference evidence="11 12" key="1">
    <citation type="submission" date="2021-05" db="EMBL/GenBank/DDBJ databases">
        <title>Molecular characterization for Shewanella algae harboring chromosomal blaOXA-55-like strains isolated from clinical and environment sample.</title>
        <authorList>
            <person name="Ohama Y."/>
            <person name="Aoki K."/>
            <person name="Harada S."/>
            <person name="Moriya K."/>
            <person name="Ishii Y."/>
            <person name="Tateda K."/>
        </authorList>
    </citation>
    <scope>NUCLEOTIDE SEQUENCE [LARGE SCALE GENOMIC DNA]</scope>
    <source>
        <strain evidence="11 12">LMG 23746</strain>
    </source>
</reference>
<dbReference type="Pfam" id="PF01568">
    <property type="entry name" value="Molydop_binding"/>
    <property type="match status" value="1"/>
</dbReference>
<dbReference type="PROSITE" id="PS51669">
    <property type="entry name" value="4FE4S_MOW_BIS_MGD"/>
    <property type="match status" value="1"/>
</dbReference>
<dbReference type="Pfam" id="PF00384">
    <property type="entry name" value="Molybdopterin"/>
    <property type="match status" value="1"/>
</dbReference>
<sequence length="856" mass="93305">MIQLLNKFEENKIMERRSFLKMSAALGCAATVTGCNSSSDDANVVPPTPPVGDEQITWSSCLVNCGSNCPVKVFSRDGVITRVETDHDITDGDDIYQVRACARGRSLRQRTYAVDRLKTPMKRVGKRGEGKFVPITWDEAAKTIGTKLTSVIAEHGNKAIFRSYGSGAYYGFASNACFNRLFNLNGGCLNAYGNYSWAQQMEAAKHTFGTGSTSGSSTVTLSNSDFLLGIAYNPSEIRQSGSGEGYDYLKALQKSNGLKVVMIDPRYTDSMLGKESKWLPIRPGTDAALAEAIAYQMISTGWVDANSLDFINQFTVGYDAASIAAQQAIFAASSDKKEQEYAQVMNPDDNYRDYILSAGIYAGEPLKTPEWAEKITGIPEAQIKQIADDLMASQRPYIVVGAGVNRQANGEQSMRALYMLSVLTGKLGNLGASNGELPYMSGMYRAGIPAGSNPVKESISFFTWSEAIHNGKTMTARTHGIRGTDDLDTPLGTNIKVIISASDSSLLNQHAEINNTADILRDEENGVELIVSCDCWMTPGAKFADIILPDTSWLESNDLVNDSYASGALGYITAMKSAIDPMWDCKSMYEAAALIAKYMGCEAEFTEGKTEAQWLEELYQKTKDSSRNLGVVPAFPATYKEAQAIGFFRKNMNDNHVAMQSYIKDGQALTTPSGKIEIYSAELAWRAANWTQENSAQNPSGIKGDTITPIPQYTVTWDGYEDEDTKVDYPIQLAGYHTKGRTHSSYHNVPWLREAVEDAVWVNPMDAALHGLSSGDKIEMYNQRGSIAVKVRVTPRVAPGVFALGQGAWYSPGNTVGSTGHTLDEGGAINSLTRYQPSPVAKGNPQHTIRVAIKKI</sequence>
<evidence type="ECO:0000256" key="3">
    <source>
        <dbReference type="ARBA" id="ARBA00022485"/>
    </source>
</evidence>
<protein>
    <submittedName>
        <fullName evidence="11">Dimethyl sulfoxide reductase subunit A</fullName>
    </submittedName>
</protein>
<dbReference type="InterPro" id="IPR009010">
    <property type="entry name" value="Asp_de-COase-like_dom_sf"/>
</dbReference>
<comment type="cofactor">
    <cofactor evidence="1">
        <name>Mo-bis(molybdopterin guanine dinucleotide)</name>
        <dbReference type="ChEBI" id="CHEBI:60539"/>
    </cofactor>
</comment>
<dbReference type="PROSITE" id="PS51257">
    <property type="entry name" value="PROKAR_LIPOPROTEIN"/>
    <property type="match status" value="1"/>
</dbReference>
<dbReference type="InterPro" id="IPR006657">
    <property type="entry name" value="MoPterin_dinucl-bd_dom"/>
</dbReference>
<evidence type="ECO:0000256" key="4">
    <source>
        <dbReference type="ARBA" id="ARBA00022505"/>
    </source>
</evidence>
<accession>A0ABQ4PLT3</accession>
<dbReference type="SMART" id="SM00926">
    <property type="entry name" value="Molybdop_Fe4S4"/>
    <property type="match status" value="1"/>
</dbReference>
<comment type="caution">
    <text evidence="11">The sequence shown here is derived from an EMBL/GenBank/DDBJ whole genome shotgun (WGS) entry which is preliminary data.</text>
</comment>
<dbReference type="InterPro" id="IPR011888">
    <property type="entry name" value="Anaer_DMSO_reductase"/>
</dbReference>
<organism evidence="11 12">
    <name type="scientific">Shewanella algidipiscicola</name>
    <dbReference type="NCBI Taxonomy" id="614070"/>
    <lineage>
        <taxon>Bacteria</taxon>
        <taxon>Pseudomonadati</taxon>
        <taxon>Pseudomonadota</taxon>
        <taxon>Gammaproteobacteria</taxon>
        <taxon>Alteromonadales</taxon>
        <taxon>Shewanellaceae</taxon>
        <taxon>Shewanella</taxon>
    </lineage>
</organism>
<evidence type="ECO:0000256" key="1">
    <source>
        <dbReference type="ARBA" id="ARBA00001942"/>
    </source>
</evidence>
<keyword evidence="9" id="KW-0411">Iron-sulfur</keyword>
<dbReference type="Pfam" id="PF04879">
    <property type="entry name" value="Molybdop_Fe4S4"/>
    <property type="match status" value="1"/>
</dbReference>
<dbReference type="SUPFAM" id="SSF50692">
    <property type="entry name" value="ADC-like"/>
    <property type="match status" value="1"/>
</dbReference>
<gene>
    <name evidence="11" type="primary">dmsA</name>
    <name evidence="11" type="ORF">TUM4630_26590</name>
</gene>
<evidence type="ECO:0000256" key="6">
    <source>
        <dbReference type="ARBA" id="ARBA00022729"/>
    </source>
</evidence>
<dbReference type="Gene3D" id="3.40.50.740">
    <property type="match status" value="1"/>
</dbReference>
<dbReference type="PANTHER" id="PTHR43742">
    <property type="entry name" value="TRIMETHYLAMINE-N-OXIDE REDUCTASE"/>
    <property type="match status" value="1"/>
</dbReference>
<feature type="domain" description="4Fe-4S Mo/W bis-MGD-type" evidence="10">
    <location>
        <begin position="54"/>
        <end position="115"/>
    </location>
</feature>
<dbReference type="EMBL" id="BPFB01000034">
    <property type="protein sequence ID" value="GIU48998.1"/>
    <property type="molecule type" value="Genomic_DNA"/>
</dbReference>
<evidence type="ECO:0000256" key="8">
    <source>
        <dbReference type="ARBA" id="ARBA00023004"/>
    </source>
</evidence>
<dbReference type="InterPro" id="IPR006963">
    <property type="entry name" value="Mopterin_OxRdtase_4Fe-4S_dom"/>
</dbReference>
<keyword evidence="7" id="KW-0560">Oxidoreductase</keyword>
<dbReference type="Gene3D" id="2.40.40.20">
    <property type="match status" value="1"/>
</dbReference>
<keyword evidence="5" id="KW-0479">Metal-binding</keyword>
<dbReference type="SUPFAM" id="SSF53706">
    <property type="entry name" value="Formate dehydrogenase/DMSO reductase, domains 1-3"/>
    <property type="match status" value="1"/>
</dbReference>
<keyword evidence="3" id="KW-0004">4Fe-4S</keyword>
<dbReference type="InterPro" id="IPR006656">
    <property type="entry name" value="Mopterin_OxRdtase"/>
</dbReference>
<evidence type="ECO:0000256" key="9">
    <source>
        <dbReference type="ARBA" id="ARBA00023014"/>
    </source>
</evidence>
<comment type="similarity">
    <text evidence="2">Belongs to the prokaryotic molybdopterin-containing oxidoreductase family.</text>
</comment>
<evidence type="ECO:0000259" key="10">
    <source>
        <dbReference type="PROSITE" id="PS51669"/>
    </source>
</evidence>
<dbReference type="InterPro" id="IPR050612">
    <property type="entry name" value="Prok_Mopterin_Oxidored"/>
</dbReference>
<dbReference type="PROSITE" id="PS00551">
    <property type="entry name" value="MOLYBDOPTERIN_PROK_1"/>
    <property type="match status" value="1"/>
</dbReference>
<dbReference type="NCBIfam" id="TIGR01409">
    <property type="entry name" value="TAT_signal_seq"/>
    <property type="match status" value="1"/>
</dbReference>
<dbReference type="InterPro" id="IPR019546">
    <property type="entry name" value="TAT_signal_bac_arc"/>
</dbReference>
<keyword evidence="4" id="KW-0500">Molybdenum</keyword>
<proteinExistence type="inferred from homology"/>
<dbReference type="PANTHER" id="PTHR43742:SF3">
    <property type="entry name" value="DIMETHYL SULFOXIDE REDUCTASE DMSA"/>
    <property type="match status" value="1"/>
</dbReference>
<evidence type="ECO:0000313" key="12">
    <source>
        <dbReference type="Proteomes" id="UP000761574"/>
    </source>
</evidence>
<dbReference type="Gene3D" id="3.40.50.12440">
    <property type="match status" value="2"/>
</dbReference>
<dbReference type="InterPro" id="IPR027467">
    <property type="entry name" value="MopterinOxRdtase_cofactor_BS"/>
</dbReference>
<dbReference type="NCBIfam" id="TIGR02166">
    <property type="entry name" value="dmsA_ynfE"/>
    <property type="match status" value="1"/>
</dbReference>
<keyword evidence="6" id="KW-0732">Signal</keyword>
<evidence type="ECO:0000256" key="2">
    <source>
        <dbReference type="ARBA" id="ARBA00010312"/>
    </source>
</evidence>
<evidence type="ECO:0000256" key="7">
    <source>
        <dbReference type="ARBA" id="ARBA00023002"/>
    </source>
</evidence>
<keyword evidence="8" id="KW-0408">Iron</keyword>
<name>A0ABQ4PLT3_9GAMM</name>
<dbReference type="Gene3D" id="3.40.228.10">
    <property type="entry name" value="Dimethylsulfoxide Reductase, domain 2"/>
    <property type="match status" value="1"/>
</dbReference>
<dbReference type="Proteomes" id="UP000761574">
    <property type="component" value="Unassembled WGS sequence"/>
</dbReference>
<keyword evidence="12" id="KW-1185">Reference proteome</keyword>
<evidence type="ECO:0000256" key="5">
    <source>
        <dbReference type="ARBA" id="ARBA00022723"/>
    </source>
</evidence>
<evidence type="ECO:0000313" key="11">
    <source>
        <dbReference type="EMBL" id="GIU48998.1"/>
    </source>
</evidence>